<reference evidence="1" key="3">
    <citation type="journal article" date="2000" name="Genome Res.">
        <title>RIKEN integrated sequence analysis (RISA) system--384-format sequencing pipeline with 384 multicapillary sequencer.</title>
        <authorList>
            <person name="Shibata K."/>
            <person name="Itoh M."/>
            <person name="Aizawa K."/>
            <person name="Nagaoka S."/>
            <person name="Sasaki N."/>
            <person name="Carninci P."/>
            <person name="Konno H."/>
            <person name="Akiyama J."/>
            <person name="Nishi K."/>
            <person name="Kitsunai T."/>
            <person name="Tashiro H."/>
            <person name="Itoh M."/>
            <person name="Sumi N."/>
            <person name="Ishii Y."/>
            <person name="Nakamura S."/>
            <person name="Hazama M."/>
            <person name="Nishine T."/>
            <person name="Harada A."/>
            <person name="Yamamoto R."/>
            <person name="Matsumoto H."/>
            <person name="Sakaguchi S."/>
            <person name="Ikegami T."/>
            <person name="Kashiwagi K."/>
            <person name="Fujiwake S."/>
            <person name="Inoue K."/>
            <person name="Togawa Y."/>
            <person name="Izawa M."/>
            <person name="Ohara E."/>
            <person name="Watahiki M."/>
            <person name="Yoneda Y."/>
            <person name="Ishikawa T."/>
            <person name="Ozawa K."/>
            <person name="Tanaka T."/>
            <person name="Matsuura S."/>
            <person name="Kawai J."/>
            <person name="Okazaki Y."/>
            <person name="Muramatsu M."/>
            <person name="Inoue Y."/>
            <person name="Kira A."/>
            <person name="Hayashizaki Y."/>
        </authorList>
    </citation>
    <scope>NUCLEOTIDE SEQUENCE</scope>
    <source>
        <strain evidence="1">C57BL/6J</strain>
        <tissue evidence="1">Thymus</tissue>
    </source>
</reference>
<accession>Q8C8L4</accession>
<evidence type="ECO:0000313" key="1">
    <source>
        <dbReference type="EMBL" id="BAC32858.1"/>
    </source>
</evidence>
<reference evidence="1" key="8">
    <citation type="journal article" date="2005" name="Science">
        <title>Antisense Transcription in the Mammalian Transcriptome.</title>
        <authorList>
            <consortium name="RIKEN Genome Exploration Research Group and Genome Science Group (Genome Network Project Core Group) and the FANTOM Consortium"/>
        </authorList>
    </citation>
    <scope>NUCLEOTIDE SEQUENCE</scope>
    <source>
        <strain evidence="1">C57BL/6J</strain>
        <tissue evidence="1">Thymus</tissue>
    </source>
</reference>
<reference evidence="1" key="4">
    <citation type="journal article" date="2001" name="Nature">
        <title>Functional annotation of a full-length mouse cDNA collection.</title>
        <authorList>
            <consortium name="The RIKEN Genome Exploration Research Group Phase II Team and the FANTOM Consortium"/>
        </authorList>
    </citation>
    <scope>NUCLEOTIDE SEQUENCE</scope>
    <source>
        <strain evidence="1">C57BL/6J</strain>
        <tissue evidence="1">Thymus</tissue>
    </source>
</reference>
<sequence>MGTELRTPADTADAHRSELVLFVIGLAMKTEAEQMLLEKSETKRKKKEGEKVTSKLTFVCMNGCVPCACSALEARRHWSPLELKLEVLVSHQKNPCLLHKGQHF</sequence>
<reference evidence="1" key="2">
    <citation type="journal article" date="2000" name="Genome Res.">
        <title>Normalization and subtraction of cap-trapper-selected cDNAs to prepare full-length cDNA libraries for rapid discovery of new genes.</title>
        <authorList>
            <person name="Carninci P."/>
            <person name="Shibata Y."/>
            <person name="Hayatsu N."/>
            <person name="Sugahara Y."/>
            <person name="Shibata K."/>
            <person name="Itoh M."/>
            <person name="Konno H."/>
            <person name="Okazaki Y."/>
            <person name="Muramatsu M."/>
            <person name="Hayashizaki Y."/>
        </authorList>
    </citation>
    <scope>NUCLEOTIDE SEQUENCE</scope>
    <source>
        <strain evidence="1">C57BL/6J</strain>
        <tissue evidence="1">Thymus</tissue>
    </source>
</reference>
<dbReference type="EMBL" id="AK046764">
    <property type="protein sequence ID" value="BAC32858.1"/>
    <property type="molecule type" value="mRNA"/>
</dbReference>
<protein>
    <submittedName>
        <fullName evidence="1">Uncharacterized protein</fullName>
    </submittedName>
</protein>
<reference evidence="1" key="1">
    <citation type="journal article" date="1999" name="Methods Enzymol.">
        <title>High-efficiency full-length cDNA cloning.</title>
        <authorList>
            <person name="Carninci P."/>
            <person name="Hayashizaki Y."/>
        </authorList>
    </citation>
    <scope>NUCLEOTIDE SEQUENCE</scope>
    <source>
        <strain evidence="1">C57BL/6J</strain>
        <tissue evidence="1">Thymus</tissue>
    </source>
</reference>
<gene>
    <name evidence="2" type="primary">B630019A10Rik</name>
</gene>
<dbReference type="AlphaFoldDB" id="Q8C8L4"/>
<reference evidence="1" key="6">
    <citation type="journal article" date="2002" name="Nature">
        <title>Analysis of the mouse transcriptome based on functional annotation of 60,770 full-length cDNAs.</title>
        <authorList>
            <consortium name="The FANTOM Consortium and the RIKEN Genome Exploration Research Group Phase I and II Team"/>
        </authorList>
    </citation>
    <scope>NUCLEOTIDE SEQUENCE</scope>
    <source>
        <strain evidence="1">C57BL/6J</strain>
        <tissue evidence="1">Thymus</tissue>
    </source>
</reference>
<reference evidence="1" key="7">
    <citation type="journal article" date="2005" name="Science">
        <title>The Transcriptional Landscape of the Mammalian Genome.</title>
        <authorList>
            <consortium name="The FANTOM Consortium"/>
            <consortium name="Riken Genome Exploration Research Group and Genome Science Group (Genome Network Project Core Group)"/>
        </authorList>
    </citation>
    <scope>NUCLEOTIDE SEQUENCE</scope>
    <source>
        <strain evidence="1">C57BL/6J</strain>
        <tissue evidence="1">Thymus</tissue>
    </source>
</reference>
<reference evidence="1" key="5">
    <citation type="submission" date="2001-07" db="EMBL/GenBank/DDBJ databases">
        <authorList>
            <person name="Adachi J."/>
            <person name="Aizawa K."/>
            <person name="Akimura T."/>
            <person name="Arakawa T."/>
            <person name="Bono H."/>
            <person name="Carninci P."/>
            <person name="Fukuda S."/>
            <person name="Furuno M."/>
            <person name="Hanagaki T."/>
            <person name="Hara A."/>
            <person name="Hashizume W."/>
            <person name="Hayashida K."/>
            <person name="Hayatsu N."/>
            <person name="Hiramoto K."/>
            <person name="Hiraoka T."/>
            <person name="Hirozane T."/>
            <person name="Hori F."/>
            <person name="Imotani K."/>
            <person name="Ishii Y."/>
            <person name="Itoh M."/>
            <person name="Kagawa I."/>
            <person name="Kasukawa T."/>
            <person name="Katoh H."/>
            <person name="Kawai J."/>
            <person name="Kojima Y."/>
            <person name="Kondo S."/>
            <person name="Konno H."/>
            <person name="Kouda M."/>
            <person name="Koya S."/>
            <person name="Kurihara C."/>
            <person name="Matsuyama T."/>
            <person name="Miyazaki A."/>
            <person name="Murata M."/>
            <person name="Nakamura M."/>
            <person name="Nishi K."/>
            <person name="Nomura K."/>
            <person name="Numazaki R."/>
            <person name="Ohno M."/>
            <person name="Ohsato N."/>
            <person name="Okazaki Y."/>
            <person name="Saito R."/>
            <person name="Saitoh H."/>
            <person name="Sakai C."/>
            <person name="Sakai K."/>
            <person name="Sakazume N."/>
            <person name="Sano H."/>
            <person name="Sasaki D."/>
            <person name="Shibata K."/>
            <person name="Shinagawa A."/>
            <person name="Shiraki T."/>
            <person name="Sogabe Y."/>
            <person name="Tagami M."/>
            <person name="Tagawa A."/>
            <person name="Takahashi F."/>
            <person name="Takaku-Akahira S."/>
            <person name="Takeda Y."/>
            <person name="Tanaka T."/>
            <person name="Tomaru A."/>
            <person name="Toya T."/>
            <person name="Yasunishi A."/>
            <person name="Muramatsu M."/>
            <person name="Hayashizaki Y."/>
        </authorList>
    </citation>
    <scope>NUCLEOTIDE SEQUENCE</scope>
    <source>
        <strain evidence="1">C57BL/6J</strain>
        <tissue evidence="1">Thymus</tissue>
    </source>
</reference>
<proteinExistence type="evidence at transcript level"/>
<evidence type="ECO:0000313" key="2">
    <source>
        <dbReference type="MGI" id="MGI:2443371"/>
    </source>
</evidence>
<name>Q8C8L4_MOUSE</name>
<dbReference type="MGI" id="MGI:2443371">
    <property type="gene designation" value="B630019A10Rik"/>
</dbReference>
<organism evidence="1">
    <name type="scientific">Mus musculus</name>
    <name type="common">Mouse</name>
    <dbReference type="NCBI Taxonomy" id="10090"/>
    <lineage>
        <taxon>Eukaryota</taxon>
        <taxon>Metazoa</taxon>
        <taxon>Chordata</taxon>
        <taxon>Craniata</taxon>
        <taxon>Vertebrata</taxon>
        <taxon>Euteleostomi</taxon>
        <taxon>Mammalia</taxon>
        <taxon>Eutheria</taxon>
        <taxon>Euarchontoglires</taxon>
        <taxon>Glires</taxon>
        <taxon>Rodentia</taxon>
        <taxon>Myomorpha</taxon>
        <taxon>Muroidea</taxon>
        <taxon>Muridae</taxon>
        <taxon>Murinae</taxon>
        <taxon>Mus</taxon>
        <taxon>Mus</taxon>
    </lineage>
</organism>
<dbReference type="AGR" id="MGI:2443371"/>